<dbReference type="AlphaFoldDB" id="A0A6C0JY49"/>
<evidence type="ECO:0008006" key="2">
    <source>
        <dbReference type="Google" id="ProtNLM"/>
    </source>
</evidence>
<dbReference type="EMBL" id="MN740756">
    <property type="protein sequence ID" value="QHU10419.1"/>
    <property type="molecule type" value="Genomic_DNA"/>
</dbReference>
<protein>
    <recommendedName>
        <fullName evidence="2">Glycosyltransferase</fullName>
    </recommendedName>
</protein>
<organism evidence="1">
    <name type="scientific">viral metagenome</name>
    <dbReference type="NCBI Taxonomy" id="1070528"/>
    <lineage>
        <taxon>unclassified sequences</taxon>
        <taxon>metagenomes</taxon>
        <taxon>organismal metagenomes</taxon>
    </lineage>
</organism>
<dbReference type="SUPFAM" id="SSF53448">
    <property type="entry name" value="Nucleotide-diphospho-sugar transferases"/>
    <property type="match status" value="1"/>
</dbReference>
<dbReference type="InterPro" id="IPR029044">
    <property type="entry name" value="Nucleotide-diphossugar_trans"/>
</dbReference>
<evidence type="ECO:0000313" key="1">
    <source>
        <dbReference type="EMBL" id="QHU10419.1"/>
    </source>
</evidence>
<name>A0A6C0JY49_9ZZZZ</name>
<reference evidence="1" key="1">
    <citation type="journal article" date="2020" name="Nature">
        <title>Giant virus diversity and host interactions through global metagenomics.</title>
        <authorList>
            <person name="Schulz F."/>
            <person name="Roux S."/>
            <person name="Paez-Espino D."/>
            <person name="Jungbluth S."/>
            <person name="Walsh D.A."/>
            <person name="Denef V.J."/>
            <person name="McMahon K.D."/>
            <person name="Konstantinidis K.T."/>
            <person name="Eloe-Fadrosh E.A."/>
            <person name="Kyrpides N.C."/>
            <person name="Woyke T."/>
        </authorList>
    </citation>
    <scope>NUCLEOTIDE SEQUENCE</scope>
    <source>
        <strain evidence="1">GVMAG-S-1101164-67</strain>
    </source>
</reference>
<accession>A0A6C0JY49</accession>
<proteinExistence type="predicted"/>
<sequence length="238" mass="28621">MYIRYLCIISLRPHKIWCDFLNEFARYKIVVIVDDNDINLVDFISTYKNITFIQINNENCKLHGYTDSNFIINKLISGWDKALYYFGIENVDCDFIWFMEDDVFFYNENTLIQIDEKYIDDDLLSSYYYESDGNKSTWHWNSIEIKFAPPYYCAMVCAVRFSKNMMKCINNYVLEHKKLGFIEALFPTVAKKNMVKYSTPDELAEIHYRHNFVKNDIRKQNIYHPVKNLNIHIEFRND</sequence>